<organism evidence="2 3">
    <name type="scientific">Leptospira terpstrae serovar Hualin str. LT 11-33 = ATCC 700639</name>
    <dbReference type="NCBI Taxonomy" id="1257025"/>
    <lineage>
        <taxon>Bacteria</taxon>
        <taxon>Pseudomonadati</taxon>
        <taxon>Spirochaetota</taxon>
        <taxon>Spirochaetia</taxon>
        <taxon>Leptospirales</taxon>
        <taxon>Leptospiraceae</taxon>
        <taxon>Leptospira</taxon>
    </lineage>
</organism>
<feature type="chain" id="PRO_5004112642" evidence="1">
    <location>
        <begin position="21"/>
        <end position="305"/>
    </location>
</feature>
<comment type="caution">
    <text evidence="2">The sequence shown here is derived from an EMBL/GenBank/DDBJ whole genome shotgun (WGS) entry which is preliminary data.</text>
</comment>
<dbReference type="Proteomes" id="UP000012371">
    <property type="component" value="Unassembled WGS sequence"/>
</dbReference>
<evidence type="ECO:0000313" key="2">
    <source>
        <dbReference type="EMBL" id="EMY60694.1"/>
    </source>
</evidence>
<name>N1VLV7_9LEPT</name>
<dbReference type="RefSeq" id="WP_002974805.1">
    <property type="nucleotide sequence ID" value="NZ_AOGW02000012.1"/>
</dbReference>
<gene>
    <name evidence="2" type="ORF">LEP1GSC203_0342</name>
</gene>
<protein>
    <submittedName>
        <fullName evidence="2">Outer membrane protein, TIGR04327 family</fullName>
    </submittedName>
</protein>
<proteinExistence type="predicted"/>
<dbReference type="AlphaFoldDB" id="N1VLV7"/>
<feature type="signal peptide" evidence="1">
    <location>
        <begin position="1"/>
        <end position="20"/>
    </location>
</feature>
<evidence type="ECO:0000256" key="1">
    <source>
        <dbReference type="SAM" id="SignalP"/>
    </source>
</evidence>
<accession>N1VLV7</accession>
<evidence type="ECO:0000313" key="3">
    <source>
        <dbReference type="Proteomes" id="UP000012371"/>
    </source>
</evidence>
<dbReference type="STRING" id="1257025.LEP1GSC203_0342"/>
<reference evidence="2" key="1">
    <citation type="submission" date="2013-03" db="EMBL/GenBank/DDBJ databases">
        <authorList>
            <person name="Harkins D.M."/>
            <person name="Durkin A.S."/>
            <person name="Brinkac L.M."/>
            <person name="Haft D.H."/>
            <person name="Selengut J.D."/>
            <person name="Sanka R."/>
            <person name="DePew J."/>
            <person name="Purushe J."/>
            <person name="Hartskeerl R.A."/>
            <person name="Ahmed A."/>
            <person name="van der Linden H."/>
            <person name="Goris M.G.A."/>
            <person name="Vinetz J.M."/>
            <person name="Sutton G.G."/>
            <person name="Nierman W.C."/>
            <person name="Fouts D.E."/>
        </authorList>
    </citation>
    <scope>NUCLEOTIDE SEQUENCE [LARGE SCALE GENOMIC DNA]</scope>
    <source>
        <strain evidence="2">LT 11-33</strain>
    </source>
</reference>
<keyword evidence="3" id="KW-1185">Reference proteome</keyword>
<keyword evidence="1" id="KW-0732">Signal</keyword>
<dbReference type="EMBL" id="AOGW02000012">
    <property type="protein sequence ID" value="EMY60694.1"/>
    <property type="molecule type" value="Genomic_DNA"/>
</dbReference>
<sequence>MKVLFQFLVICIFCSSMLGAEEKNTNGNSKKNNFLIRFSEYTYIPSEYYNIRGLSGYNLGEYSDQKPTKYNNRTPQFSFRYHIEKFNLGMEYSFFKLEQSELTTGNIFINPERNSITFNNVAFPNVIRRENKLNITKDFEIGDNQKVWLGIGVRNIYKEIYRRLYTYRDQIKTDTYGLQFLVRYQLQVFENFFWTSSIEPFYTTGRRAENNSPFLRDLNIGIPTGPNEYTYFYGYDFDTNFAYRFSENFSIVLGYNYIRTRVRSQFADRGLYYLPETNSIFTLPRNREGTDDNLFNYYMGIRGEF</sequence>